<feature type="transmembrane region" description="Helical" evidence="2">
    <location>
        <begin position="31"/>
        <end position="50"/>
    </location>
</feature>
<dbReference type="Pfam" id="PF15420">
    <property type="entry name" value="Abhydrolase_9_N"/>
    <property type="match status" value="1"/>
</dbReference>
<sequence length="582" mass="63425">MRDESGYCRIVTAPATPLETDESSTDTRRHLSVFGLDFVGLVVALFFFAWSLSPSLIPREWYFQGLISGVTGIVGYGIGVLVAFPARRWIAPRLTWWRRRHTVRRIAEVVVALAAVGTLLGSLFAAAGWQNEVRALMGIEATTGFAYLRTGLVSIAIFAALLYIARGLRWVGRRFAEFLATRLRVPVAAAGILAPVILVLAVVVFVDQVLLASSSMAARIVFADDNNSTDPGVEQPRIPERSGSPASPSSWESLGRQGRTFVAGGMTAEQLTELNGTPALEPIRVYAGLEADGTTDEQVQLILDELDRTKAWEREILVVAGTTGTGWVNPFAADSIEMIYNGNSAIAAIQYSFLPSWISFLVDGSAAKAAGNALINGVHERWSELPEDQRPELVVYGESLGSQSAEAAFDGLDDMRSKIDGALFVGPPNSNQLWRSIVDHRDPGSPEALPVYEDGVAVRFASDIQTLEDQRGPWSDPRILYLQHASDPVVWWGPGLLFERPDWLAEPPGSDRSPSMRWYPIVTFAQVAADIMVGTSPPVGHGHNYEDLIPYGWAAVTSPEGWTFADTQRIADAVEQLNTADE</sequence>
<feature type="region of interest" description="Disordered" evidence="1">
    <location>
        <begin position="228"/>
        <end position="254"/>
    </location>
</feature>
<keyword evidence="2" id="KW-0812">Transmembrane</keyword>
<dbReference type="PIRSF" id="PIRSF007542">
    <property type="entry name" value="UCP007542"/>
    <property type="match status" value="1"/>
</dbReference>
<evidence type="ECO:0000313" key="6">
    <source>
        <dbReference type="Proteomes" id="UP000317573"/>
    </source>
</evidence>
<feature type="transmembrane region" description="Helical" evidence="2">
    <location>
        <begin position="106"/>
        <end position="126"/>
    </location>
</feature>
<gene>
    <name evidence="5" type="ORF">L618_001800000510</name>
</gene>
<accession>A0A562E7G0</accession>
<feature type="compositionally biased region" description="Low complexity" evidence="1">
    <location>
        <begin position="241"/>
        <end position="253"/>
    </location>
</feature>
<dbReference type="Pfam" id="PF10081">
    <property type="entry name" value="Abhydrolase_9"/>
    <property type="match status" value="1"/>
</dbReference>
<feature type="transmembrane region" description="Helical" evidence="2">
    <location>
        <begin position="62"/>
        <end position="85"/>
    </location>
</feature>
<name>A0A562E7G0_RHORH</name>
<organism evidence="5 6">
    <name type="scientific">Rhodococcus rhodochrous J45</name>
    <dbReference type="NCBI Taxonomy" id="935266"/>
    <lineage>
        <taxon>Bacteria</taxon>
        <taxon>Bacillati</taxon>
        <taxon>Actinomycetota</taxon>
        <taxon>Actinomycetes</taxon>
        <taxon>Mycobacteriales</taxon>
        <taxon>Nocardiaceae</taxon>
        <taxon>Rhodococcus</taxon>
    </lineage>
</organism>
<reference evidence="5 6" key="1">
    <citation type="submission" date="2019-07" db="EMBL/GenBank/DDBJ databases">
        <title>Genome sequencing of lignin-degrading bacterial isolates.</title>
        <authorList>
            <person name="Gladden J."/>
        </authorList>
    </citation>
    <scope>NUCLEOTIDE SEQUENCE [LARGE SCALE GENOMIC DNA]</scope>
    <source>
        <strain evidence="5 6">J45</strain>
    </source>
</reference>
<evidence type="ECO:0000259" key="3">
    <source>
        <dbReference type="Pfam" id="PF10081"/>
    </source>
</evidence>
<comment type="caution">
    <text evidence="5">The sequence shown here is derived from an EMBL/GenBank/DDBJ whole genome shotgun (WGS) entry which is preliminary data.</text>
</comment>
<feature type="domain" description="Alpha/beta-hydrolase N-terminal" evidence="4">
    <location>
        <begin position="52"/>
        <end position="265"/>
    </location>
</feature>
<evidence type="ECO:0000313" key="5">
    <source>
        <dbReference type="EMBL" id="TWH17760.1"/>
    </source>
</evidence>
<dbReference type="InterPro" id="IPR012037">
    <property type="entry name" value="Alpha/beta-hydrolase_fam"/>
</dbReference>
<dbReference type="InterPro" id="IPR027788">
    <property type="entry name" value="Alpha/beta-hydrolase_N_dom"/>
</dbReference>
<feature type="transmembrane region" description="Helical" evidence="2">
    <location>
        <begin position="185"/>
        <end position="206"/>
    </location>
</feature>
<feature type="domain" description="Alpha/beta-hydrolase catalytic" evidence="3">
    <location>
        <begin position="283"/>
        <end position="570"/>
    </location>
</feature>
<dbReference type="EMBL" id="VLJT01000015">
    <property type="protein sequence ID" value="TWH17760.1"/>
    <property type="molecule type" value="Genomic_DNA"/>
</dbReference>
<dbReference type="InterPro" id="IPR027787">
    <property type="entry name" value="Alpha/beta-hydrolase_catalytic"/>
</dbReference>
<keyword evidence="2" id="KW-0472">Membrane</keyword>
<keyword evidence="2" id="KW-1133">Transmembrane helix</keyword>
<dbReference type="Proteomes" id="UP000317573">
    <property type="component" value="Unassembled WGS sequence"/>
</dbReference>
<feature type="transmembrane region" description="Helical" evidence="2">
    <location>
        <begin position="146"/>
        <end position="165"/>
    </location>
</feature>
<evidence type="ECO:0000259" key="4">
    <source>
        <dbReference type="Pfam" id="PF15420"/>
    </source>
</evidence>
<evidence type="ECO:0000256" key="2">
    <source>
        <dbReference type="SAM" id="Phobius"/>
    </source>
</evidence>
<proteinExistence type="predicted"/>
<evidence type="ECO:0000256" key="1">
    <source>
        <dbReference type="SAM" id="MobiDB-lite"/>
    </source>
</evidence>
<protein>
    <submittedName>
        <fullName evidence="5">Putative membrane protein</fullName>
    </submittedName>
</protein>
<dbReference type="AlphaFoldDB" id="A0A562E7G0"/>